<dbReference type="Proteomes" id="UP001328107">
    <property type="component" value="Unassembled WGS sequence"/>
</dbReference>
<dbReference type="AlphaFoldDB" id="A0AAN5CST8"/>
<name>A0AAN5CST8_9BILA</name>
<organism evidence="2 3">
    <name type="scientific">Pristionchus mayeri</name>
    <dbReference type="NCBI Taxonomy" id="1317129"/>
    <lineage>
        <taxon>Eukaryota</taxon>
        <taxon>Metazoa</taxon>
        <taxon>Ecdysozoa</taxon>
        <taxon>Nematoda</taxon>
        <taxon>Chromadorea</taxon>
        <taxon>Rhabditida</taxon>
        <taxon>Rhabditina</taxon>
        <taxon>Diplogasteromorpha</taxon>
        <taxon>Diplogasteroidea</taxon>
        <taxon>Neodiplogasteridae</taxon>
        <taxon>Pristionchus</taxon>
    </lineage>
</organism>
<dbReference type="Gene3D" id="3.30.710.10">
    <property type="entry name" value="Potassium Channel Kv1.1, Chain A"/>
    <property type="match status" value="1"/>
</dbReference>
<dbReference type="PANTHER" id="PTHR22744">
    <property type="entry name" value="HELIX LOOP HELIX PROTEIN 21-RELATED"/>
    <property type="match status" value="1"/>
</dbReference>
<dbReference type="PANTHER" id="PTHR22744:SF14">
    <property type="entry name" value="BTB DOMAIN-CONTAINING PROTEIN-RELATED"/>
    <property type="match status" value="1"/>
</dbReference>
<dbReference type="CDD" id="cd18186">
    <property type="entry name" value="BTB_POZ_ZBTB_KLHL-like"/>
    <property type="match status" value="1"/>
</dbReference>
<dbReference type="PROSITE" id="PS50097">
    <property type="entry name" value="BTB"/>
    <property type="match status" value="1"/>
</dbReference>
<feature type="domain" description="BTB" evidence="1">
    <location>
        <begin position="13"/>
        <end position="80"/>
    </location>
</feature>
<feature type="non-terminal residue" evidence="2">
    <location>
        <position position="1"/>
    </location>
</feature>
<keyword evidence="3" id="KW-1185">Reference proteome</keyword>
<evidence type="ECO:0000313" key="2">
    <source>
        <dbReference type="EMBL" id="GMR49765.1"/>
    </source>
</evidence>
<feature type="non-terminal residue" evidence="2">
    <location>
        <position position="170"/>
    </location>
</feature>
<dbReference type="InterPro" id="IPR011333">
    <property type="entry name" value="SKP1/BTB/POZ_sf"/>
</dbReference>
<evidence type="ECO:0000313" key="3">
    <source>
        <dbReference type="Proteomes" id="UP001328107"/>
    </source>
</evidence>
<sequence length="170" mass="19199">FSELTLPAVAKINSASVNLDSATVPVSRELLGLSSDFFSTLFYGDFMEKNSGSFRVKEVDHEKFGWFVNATFERKWKANSVDQALSVLHLADRFCMPNVVKRMLPYIMESELSPDPEIRLTTLKQYLDIATRCNKTGEFVGWIFERCESSEELTEVAKSCGSGLTPHLEK</sequence>
<proteinExistence type="predicted"/>
<dbReference type="EMBL" id="BTRK01000004">
    <property type="protein sequence ID" value="GMR49765.1"/>
    <property type="molecule type" value="Genomic_DNA"/>
</dbReference>
<protein>
    <recommendedName>
        <fullName evidence="1">BTB domain-containing protein</fullName>
    </recommendedName>
</protein>
<dbReference type="InterPro" id="IPR000210">
    <property type="entry name" value="BTB/POZ_dom"/>
</dbReference>
<gene>
    <name evidence="2" type="ORF">PMAYCL1PPCAC_19960</name>
</gene>
<dbReference type="Pfam" id="PF00651">
    <property type="entry name" value="BTB"/>
    <property type="match status" value="1"/>
</dbReference>
<dbReference type="SUPFAM" id="SSF54695">
    <property type="entry name" value="POZ domain"/>
    <property type="match status" value="1"/>
</dbReference>
<accession>A0AAN5CST8</accession>
<evidence type="ECO:0000259" key="1">
    <source>
        <dbReference type="PROSITE" id="PS50097"/>
    </source>
</evidence>
<reference evidence="3" key="1">
    <citation type="submission" date="2022-10" db="EMBL/GenBank/DDBJ databases">
        <title>Genome assembly of Pristionchus species.</title>
        <authorList>
            <person name="Yoshida K."/>
            <person name="Sommer R.J."/>
        </authorList>
    </citation>
    <scope>NUCLEOTIDE SEQUENCE [LARGE SCALE GENOMIC DNA]</scope>
    <source>
        <strain evidence="3">RS5460</strain>
    </source>
</reference>
<comment type="caution">
    <text evidence="2">The sequence shown here is derived from an EMBL/GenBank/DDBJ whole genome shotgun (WGS) entry which is preliminary data.</text>
</comment>